<dbReference type="GO" id="GO:0016567">
    <property type="term" value="P:protein ubiquitination"/>
    <property type="evidence" value="ECO:0007669"/>
    <property type="project" value="TreeGrafter"/>
</dbReference>
<evidence type="ECO:0000313" key="13">
    <source>
        <dbReference type="EMBL" id="ROI48908.1"/>
    </source>
</evidence>
<dbReference type="PANTHER" id="PTHR46065">
    <property type="entry name" value="E3 UBIQUITIN-PROTEIN LIGASE MARCH 2/3 FAMILY MEMBER"/>
    <property type="match status" value="1"/>
</dbReference>
<keyword evidence="7" id="KW-0833">Ubl conjugation pathway</keyword>
<dbReference type="AlphaFoldDB" id="A0A3N0XK85"/>
<organism evidence="13 14">
    <name type="scientific">Anabarilius grahami</name>
    <name type="common">Kanglang fish</name>
    <name type="synonym">Barilius grahami</name>
    <dbReference type="NCBI Taxonomy" id="495550"/>
    <lineage>
        <taxon>Eukaryota</taxon>
        <taxon>Metazoa</taxon>
        <taxon>Chordata</taxon>
        <taxon>Craniata</taxon>
        <taxon>Vertebrata</taxon>
        <taxon>Euteleostomi</taxon>
        <taxon>Actinopterygii</taxon>
        <taxon>Neopterygii</taxon>
        <taxon>Teleostei</taxon>
        <taxon>Ostariophysi</taxon>
        <taxon>Cypriniformes</taxon>
        <taxon>Xenocyprididae</taxon>
        <taxon>Xenocypridinae</taxon>
        <taxon>Xenocypridinae incertae sedis</taxon>
        <taxon>Anabarilius</taxon>
    </lineage>
</organism>
<evidence type="ECO:0000256" key="11">
    <source>
        <dbReference type="SAM" id="Phobius"/>
    </source>
</evidence>
<dbReference type="GO" id="GO:0006897">
    <property type="term" value="P:endocytosis"/>
    <property type="evidence" value="ECO:0007669"/>
    <property type="project" value="UniProtKB-KW"/>
</dbReference>
<accession>A0A3N0XK85</accession>
<evidence type="ECO:0000256" key="7">
    <source>
        <dbReference type="ARBA" id="ARBA00022786"/>
    </source>
</evidence>
<gene>
    <name evidence="13" type="ORF">DPX16_3929</name>
</gene>
<dbReference type="Pfam" id="PF12906">
    <property type="entry name" value="RINGv"/>
    <property type="match status" value="1"/>
</dbReference>
<dbReference type="EMBL" id="RJVU01071319">
    <property type="protein sequence ID" value="ROI48908.1"/>
    <property type="molecule type" value="Genomic_DNA"/>
</dbReference>
<dbReference type="InterPro" id="IPR011016">
    <property type="entry name" value="Znf_RING-CH"/>
</dbReference>
<dbReference type="CDD" id="cd16699">
    <property type="entry name" value="RING_CH-C4HC3_MARCH2-like"/>
    <property type="match status" value="1"/>
</dbReference>
<sequence length="343" mass="38135">MTKLHQSKLHIDVMIGNNSANLTVERERESLRVFKPSEADSARVMGSLDEEQRLSDAVMLCEESSAGLTAALDSVVRLKPDTETSADPVQEVIHCSTYVSSVIPAHGGISLNSEEPFCRICHEGSSAGDLLSPCECAGSLAMVHRVCLEHWLTASGTSHCELCHFQFALERLPKPLTEWFTTPSMQHQRRTLCGDVICFLFITPLASLSGWLCVQGAMDLYYSNSMEAIGLIVLTLTLFTIYLFWSAGNTINSKTNLQLSGGTSRSSPKILSLQVVITSYAFYTSESQHGVVSLRYHIHLFRTWNSTNPSVRLQIPRPVKTHKTPKHLTLHFLCKYNNKETMV</sequence>
<dbReference type="GO" id="GO:0004842">
    <property type="term" value="F:ubiquitin-protein transferase activity"/>
    <property type="evidence" value="ECO:0007669"/>
    <property type="project" value="TreeGrafter"/>
</dbReference>
<keyword evidence="4 11" id="KW-0812">Transmembrane</keyword>
<keyword evidence="10 11" id="KW-0472">Membrane</keyword>
<evidence type="ECO:0000256" key="5">
    <source>
        <dbReference type="ARBA" id="ARBA00022723"/>
    </source>
</evidence>
<dbReference type="PROSITE" id="PS51292">
    <property type="entry name" value="ZF_RING_CH"/>
    <property type="match status" value="1"/>
</dbReference>
<dbReference type="Proteomes" id="UP000281406">
    <property type="component" value="Unassembled WGS sequence"/>
</dbReference>
<dbReference type="SUPFAM" id="SSF57850">
    <property type="entry name" value="RING/U-box"/>
    <property type="match status" value="1"/>
</dbReference>
<keyword evidence="6" id="KW-0863">Zinc-finger</keyword>
<evidence type="ECO:0000256" key="10">
    <source>
        <dbReference type="ARBA" id="ARBA00023136"/>
    </source>
</evidence>
<comment type="subcellular location">
    <subcellularLocation>
        <location evidence="1">Endosome membrane</location>
        <topology evidence="1">Multi-pass membrane protein</topology>
    </subcellularLocation>
</comment>
<keyword evidence="8" id="KW-0862">Zinc</keyword>
<feature type="transmembrane region" description="Helical" evidence="11">
    <location>
        <begin position="224"/>
        <end position="245"/>
    </location>
</feature>
<evidence type="ECO:0000313" key="14">
    <source>
        <dbReference type="Proteomes" id="UP000281406"/>
    </source>
</evidence>
<keyword evidence="3" id="KW-0808">Transferase</keyword>
<feature type="transmembrane region" description="Helical" evidence="11">
    <location>
        <begin position="192"/>
        <end position="212"/>
    </location>
</feature>
<dbReference type="GO" id="GO:0010008">
    <property type="term" value="C:endosome membrane"/>
    <property type="evidence" value="ECO:0007669"/>
    <property type="project" value="UniProtKB-SubCell"/>
</dbReference>
<evidence type="ECO:0000256" key="9">
    <source>
        <dbReference type="ARBA" id="ARBA00022989"/>
    </source>
</evidence>
<reference evidence="13 14" key="1">
    <citation type="submission" date="2018-10" db="EMBL/GenBank/DDBJ databases">
        <title>Genome assembly for a Yunnan-Guizhou Plateau 3E fish, Anabarilius grahami (Regan), and its evolutionary and genetic applications.</title>
        <authorList>
            <person name="Jiang W."/>
        </authorList>
    </citation>
    <scope>NUCLEOTIDE SEQUENCE [LARGE SCALE GENOMIC DNA]</scope>
    <source>
        <strain evidence="13">AG-KIZ</strain>
        <tissue evidence="13">Muscle</tissue>
    </source>
</reference>
<keyword evidence="9 11" id="KW-1133">Transmembrane helix</keyword>
<dbReference type="GO" id="GO:0008270">
    <property type="term" value="F:zinc ion binding"/>
    <property type="evidence" value="ECO:0007669"/>
    <property type="project" value="UniProtKB-KW"/>
</dbReference>
<evidence type="ECO:0000256" key="1">
    <source>
        <dbReference type="ARBA" id="ARBA00004337"/>
    </source>
</evidence>
<dbReference type="PANTHER" id="PTHR46065:SF1">
    <property type="entry name" value="E3 UBIQUITIN-PROTEIN LIGASE MARCH3-LIKE"/>
    <property type="match status" value="1"/>
</dbReference>
<dbReference type="InterPro" id="IPR013083">
    <property type="entry name" value="Znf_RING/FYVE/PHD"/>
</dbReference>
<dbReference type="OrthoDB" id="273089at2759"/>
<dbReference type="SMART" id="SM00744">
    <property type="entry name" value="RINGv"/>
    <property type="match status" value="1"/>
</dbReference>
<evidence type="ECO:0000256" key="8">
    <source>
        <dbReference type="ARBA" id="ARBA00022833"/>
    </source>
</evidence>
<proteinExistence type="predicted"/>
<keyword evidence="14" id="KW-1185">Reference proteome</keyword>
<comment type="caution">
    <text evidence="13">The sequence shown here is derived from an EMBL/GenBank/DDBJ whole genome shotgun (WGS) entry which is preliminary data.</text>
</comment>
<evidence type="ECO:0000256" key="6">
    <source>
        <dbReference type="ARBA" id="ARBA00022771"/>
    </source>
</evidence>
<protein>
    <submittedName>
        <fullName evidence="13">E3 ubiquitin-protein ligase MARCH3</fullName>
    </submittedName>
</protein>
<evidence type="ECO:0000256" key="4">
    <source>
        <dbReference type="ARBA" id="ARBA00022692"/>
    </source>
</evidence>
<evidence type="ECO:0000256" key="3">
    <source>
        <dbReference type="ARBA" id="ARBA00022679"/>
    </source>
</evidence>
<evidence type="ECO:0000259" key="12">
    <source>
        <dbReference type="PROSITE" id="PS51292"/>
    </source>
</evidence>
<evidence type="ECO:0000256" key="2">
    <source>
        <dbReference type="ARBA" id="ARBA00022583"/>
    </source>
</evidence>
<name>A0A3N0XK85_ANAGA</name>
<feature type="domain" description="RING-CH-type" evidence="12">
    <location>
        <begin position="110"/>
        <end position="170"/>
    </location>
</feature>
<keyword evidence="2" id="KW-0254">Endocytosis</keyword>
<dbReference type="Gene3D" id="3.30.40.10">
    <property type="entry name" value="Zinc/RING finger domain, C3HC4 (zinc finger)"/>
    <property type="match status" value="1"/>
</dbReference>
<keyword evidence="5" id="KW-0479">Metal-binding</keyword>